<protein>
    <submittedName>
        <fullName evidence="3">PEP-CTERM sorting domain-containing protein</fullName>
    </submittedName>
</protein>
<dbReference type="Proteomes" id="UP001328733">
    <property type="component" value="Unassembled WGS sequence"/>
</dbReference>
<comment type="caution">
    <text evidence="3">The sequence shown here is derived from an EMBL/GenBank/DDBJ whole genome shotgun (WGS) entry which is preliminary data.</text>
</comment>
<feature type="signal peptide" evidence="1">
    <location>
        <begin position="1"/>
        <end position="28"/>
    </location>
</feature>
<evidence type="ECO:0000259" key="2">
    <source>
        <dbReference type="Pfam" id="PF07589"/>
    </source>
</evidence>
<accession>A0AAW9QT89</accession>
<evidence type="ECO:0000313" key="4">
    <source>
        <dbReference type="Proteomes" id="UP001328733"/>
    </source>
</evidence>
<feature type="domain" description="Ice-binding protein C-terminal" evidence="2">
    <location>
        <begin position="157"/>
        <end position="181"/>
    </location>
</feature>
<sequence>MIANPIFASRLTLTGTVLALSNAIPANALTFNWSFEIAPGSTGNIGETVSGTISGLVEGNNPGTGLTVTVDSTPTNELIGGGWSFLSSSIGGPAFTVTGGVITFADAAFTRNNDNERVLFGGFGGYFPTLNDLFDSQPFWTTSLSNTFTPATTPTGTPEPGSVVALLGLGALSLAGRKLRK</sequence>
<keyword evidence="1" id="KW-0732">Signal</keyword>
<organism evidence="3 4">
    <name type="scientific">Pannus brasiliensis CCIBt3594</name>
    <dbReference type="NCBI Taxonomy" id="1427578"/>
    <lineage>
        <taxon>Bacteria</taxon>
        <taxon>Bacillati</taxon>
        <taxon>Cyanobacteriota</taxon>
        <taxon>Cyanophyceae</taxon>
        <taxon>Oscillatoriophycideae</taxon>
        <taxon>Chroococcales</taxon>
        <taxon>Microcystaceae</taxon>
        <taxon>Pannus</taxon>
    </lineage>
</organism>
<dbReference type="RefSeq" id="WP_332865569.1">
    <property type="nucleotide sequence ID" value="NZ_JBAFSM010000023.1"/>
</dbReference>
<proteinExistence type="predicted"/>
<gene>
    <name evidence="3" type="ORF">V0288_13240</name>
</gene>
<dbReference type="EMBL" id="JBAFSM010000023">
    <property type="protein sequence ID" value="MEG3438086.1"/>
    <property type="molecule type" value="Genomic_DNA"/>
</dbReference>
<feature type="chain" id="PRO_5043420986" evidence="1">
    <location>
        <begin position="29"/>
        <end position="181"/>
    </location>
</feature>
<evidence type="ECO:0000313" key="3">
    <source>
        <dbReference type="EMBL" id="MEG3438086.1"/>
    </source>
</evidence>
<dbReference type="AlphaFoldDB" id="A0AAW9QT89"/>
<reference evidence="3 4" key="1">
    <citation type="submission" date="2024-01" db="EMBL/GenBank/DDBJ databases">
        <title>Genomic insights into the taxonomy and metabolism of the cyanobacterium Pannus brasiliensis CCIBt3594.</title>
        <authorList>
            <person name="Machado M."/>
            <person name="Botero N.B."/>
            <person name="Andreote A.P.D."/>
            <person name="Feitosa A.M.T."/>
            <person name="Popin R."/>
            <person name="Sivonen K."/>
            <person name="Fiore M.F."/>
        </authorList>
    </citation>
    <scope>NUCLEOTIDE SEQUENCE [LARGE SCALE GENOMIC DNA]</scope>
    <source>
        <strain evidence="3 4">CCIBt3594</strain>
    </source>
</reference>
<dbReference type="Pfam" id="PF07589">
    <property type="entry name" value="PEP-CTERM"/>
    <property type="match status" value="1"/>
</dbReference>
<evidence type="ECO:0000256" key="1">
    <source>
        <dbReference type="SAM" id="SignalP"/>
    </source>
</evidence>
<dbReference type="InterPro" id="IPR013424">
    <property type="entry name" value="Ice-binding_C"/>
</dbReference>
<keyword evidence="4" id="KW-1185">Reference proteome</keyword>
<name>A0AAW9QT89_9CHRO</name>